<evidence type="ECO:0000256" key="1">
    <source>
        <dbReference type="ARBA" id="ARBA00004123"/>
    </source>
</evidence>
<keyword evidence="7" id="KW-0819">tRNA processing</keyword>
<proteinExistence type="inferred from homology"/>
<dbReference type="GO" id="GO:0005829">
    <property type="term" value="C:cytosol"/>
    <property type="evidence" value="ECO:0007669"/>
    <property type="project" value="TreeGrafter"/>
</dbReference>
<comment type="similarity">
    <text evidence="4">Belongs to the ELP5 family.</text>
</comment>
<keyword evidence="6" id="KW-0963">Cytoplasm</keyword>
<evidence type="ECO:0000256" key="5">
    <source>
        <dbReference type="ARBA" id="ARBA00020264"/>
    </source>
</evidence>
<keyword evidence="9" id="KW-1185">Reference proteome</keyword>
<dbReference type="Proteomes" id="UP000050795">
    <property type="component" value="Unassembled WGS sequence"/>
</dbReference>
<protein>
    <recommendedName>
        <fullName evidence="5">Elongator complex protein 5</fullName>
    </recommendedName>
</protein>
<dbReference type="GO" id="GO:0005634">
    <property type="term" value="C:nucleus"/>
    <property type="evidence" value="ECO:0007669"/>
    <property type="project" value="UniProtKB-SubCell"/>
</dbReference>
<dbReference type="GO" id="GO:0002098">
    <property type="term" value="P:tRNA wobble uridine modification"/>
    <property type="evidence" value="ECO:0007669"/>
    <property type="project" value="InterPro"/>
</dbReference>
<organism evidence="9 10">
    <name type="scientific">Trichobilharzia regenti</name>
    <name type="common">Nasal bird schistosome</name>
    <dbReference type="NCBI Taxonomy" id="157069"/>
    <lineage>
        <taxon>Eukaryota</taxon>
        <taxon>Metazoa</taxon>
        <taxon>Spiralia</taxon>
        <taxon>Lophotrochozoa</taxon>
        <taxon>Platyhelminthes</taxon>
        <taxon>Trematoda</taxon>
        <taxon>Digenea</taxon>
        <taxon>Strigeidida</taxon>
        <taxon>Schistosomatoidea</taxon>
        <taxon>Schistosomatidae</taxon>
        <taxon>Trichobilharzia</taxon>
    </lineage>
</organism>
<dbReference type="WBParaSite" id="TREG1_20850.1">
    <property type="protein sequence ID" value="TREG1_20850.1"/>
    <property type="gene ID" value="TREG1_20850"/>
</dbReference>
<sequence length="322" mass="36673">MGKQHCLDLLLSNIPSSFIAYIDKCPEFQSIDNWLWKCLINENSRKYACLIITSGLCDYEPLENCHQSLKILHTNNYPNSEYLIDSLSKLSYTVEKQDNQRLFIFIESLSWFLFDCPADYEFDHWCQFIVGSLFNLSSIPNVYRIICRFHPIMDNSKGVYYGASSTTIDILEACATSVIHSSSLDKSNICRNRISQSISLFHRRSLQGECNKSSSNMLAFNKSSFSENGIIELDTQTLRILKFSLHKNEPDFTPISNPLPQSTFELTMSESEKAARSLVVLPHEAARLASKSGTNDASCNIQYQPDCFDDLDDEDPDDDLDI</sequence>
<dbReference type="OrthoDB" id="166907at2759"/>
<dbReference type="Pfam" id="PF10483">
    <property type="entry name" value="Elong_Iki1"/>
    <property type="match status" value="1"/>
</dbReference>
<dbReference type="AlphaFoldDB" id="A0A183WS28"/>
<accession>A0A183WS28</accession>
<comment type="pathway">
    <text evidence="3">tRNA modification; 5-methoxycarbonylmethyl-2-thiouridine-tRNA biosynthesis.</text>
</comment>
<dbReference type="InterPro" id="IPR019519">
    <property type="entry name" value="Elp5"/>
</dbReference>
<comment type="subcellular location">
    <subcellularLocation>
        <location evidence="2">Cytoplasm</location>
    </subcellularLocation>
    <subcellularLocation>
        <location evidence="1">Nucleus</location>
    </subcellularLocation>
</comment>
<evidence type="ECO:0000256" key="8">
    <source>
        <dbReference type="ARBA" id="ARBA00023242"/>
    </source>
</evidence>
<dbReference type="GO" id="GO:0033588">
    <property type="term" value="C:elongator holoenzyme complex"/>
    <property type="evidence" value="ECO:0007669"/>
    <property type="project" value="InterPro"/>
</dbReference>
<reference evidence="9" key="1">
    <citation type="submission" date="2022-06" db="EMBL/GenBank/DDBJ databases">
        <authorList>
            <person name="Berger JAMES D."/>
            <person name="Berger JAMES D."/>
        </authorList>
    </citation>
    <scope>NUCLEOTIDE SEQUENCE [LARGE SCALE GENOMIC DNA]</scope>
</reference>
<evidence type="ECO:0000256" key="6">
    <source>
        <dbReference type="ARBA" id="ARBA00022490"/>
    </source>
</evidence>
<evidence type="ECO:0000313" key="10">
    <source>
        <dbReference type="WBParaSite" id="TREG1_20850.1"/>
    </source>
</evidence>
<name>A0A183WS28_TRIRE</name>
<evidence type="ECO:0000256" key="2">
    <source>
        <dbReference type="ARBA" id="ARBA00004496"/>
    </source>
</evidence>
<dbReference type="PANTHER" id="PTHR15641">
    <property type="entry name" value="ELONGATOR COMPLEX PROTEIN 5"/>
    <property type="match status" value="1"/>
</dbReference>
<evidence type="ECO:0000256" key="7">
    <source>
        <dbReference type="ARBA" id="ARBA00022694"/>
    </source>
</evidence>
<keyword evidence="8" id="KW-0539">Nucleus</keyword>
<evidence type="ECO:0000256" key="4">
    <source>
        <dbReference type="ARBA" id="ARBA00009567"/>
    </source>
</evidence>
<dbReference type="PANTHER" id="PTHR15641:SF1">
    <property type="entry name" value="ELONGATOR COMPLEX PROTEIN 5"/>
    <property type="match status" value="1"/>
</dbReference>
<reference evidence="10" key="2">
    <citation type="submission" date="2023-11" db="UniProtKB">
        <authorList>
            <consortium name="WormBaseParasite"/>
        </authorList>
    </citation>
    <scope>IDENTIFICATION</scope>
</reference>
<evidence type="ECO:0000313" key="9">
    <source>
        <dbReference type="Proteomes" id="UP000050795"/>
    </source>
</evidence>
<dbReference type="GO" id="GO:0000049">
    <property type="term" value="F:tRNA binding"/>
    <property type="evidence" value="ECO:0007669"/>
    <property type="project" value="TreeGrafter"/>
</dbReference>
<evidence type="ECO:0000256" key="3">
    <source>
        <dbReference type="ARBA" id="ARBA00005043"/>
    </source>
</evidence>